<dbReference type="InterPro" id="IPR002931">
    <property type="entry name" value="Transglutaminase-like"/>
</dbReference>
<accession>A0A5D3KN75</accession>
<name>A0A5D3KN75_9BRAD</name>
<sequence length="1090" mass="122722">MSIYVALHHVTHYKYDRPIDLGPQTIRLRPAPHTRTPILSYSLKVTPANHFVNWQQDPLGNWIARYVFPEKTTELKIEVDFTAQMTTVNPFDFFVEPYADSFPFEYPKDLKAELAPYLETIKPDPAFAKYLASIPREAPNTVNFLVDLNRELQQKINYVIRMEPGVQTPEETLTSSAGSCRDSAWLLIQTFRHLGLAARFVSGYLIQIRPDIDPIEGPPEVENDFTDLHAWAEVYLPGAGWIGFDATSGMLAGEGHIPVAATPHYRSAAPISGGAGFAEVEFSFDMSVRRIREAPRITKPFSDDSWTRLNDLGEQVDGDLAAQDVRLTMGGEPTFVSVDDLEAAEWNTEAVGPTKRALGDDLIRRLRTRFAPGGLLHYGQGKWYPGESLPRWAFGLYWRKDGMPIWKNGDLIAKIENPKRAVTEDAEDFMEGTAARLGLDPGYIIPAYEDTAYWLLKEAELPVNVDPSDSKLSNPEERARMARVFDEGLRKPRGFVLPVQRWNAPPRWRSERWQLRRNHLFLMPGDSPLGLRLPIGSLGYVPPSEYPYIVEQDPMEARGKLPVFTLPERPKAPPSRVAPEKLNTSIPVRTALSIEVRDGVICAFMPPVERIEDYLEMIAAVEATAEEMQLQVHVEGYAPPFDPRIEVIKVTPDPGVIEVNVQPAKNWREAVDITVGLYEDAGKIRLGANRFLVDGRHTGTGGGNHVVVGGSSPQDSPFLRRPDLLKSLVLYWQRHPSLSYFFSGLFIGPTSQAPRIDEARHDSIYELEIALSHVPPPGYQTPLWLVDRLFRHLLVDITGNTHRAEICIDKLYSPDGPTGRLGLVEFRALEMPPDPRMSLAQQLLIRALIAKFWREPQQGKFVRWGTALHDRFMLPHFIWEDFQDVLSELKSSGYPFEPEWYLAQLEFRFPAFGRIHHGGVTLELRQALEPWHVLGEEGSAGGTVRYVDSSVERLQVKAEGFIEGRHVVSCNGRRLPMTSTGRSGEAVAGVRFKAWQPASGLHPTIPVHAPLTFDLIDTWNGRSLGGCVYHVAHPGGRSYDTKPVNTYEAEARRLARFQDHGHTPGPMQPPPEERTNEFPLTLDLRTPLLQ</sequence>
<protein>
    <submittedName>
        <fullName evidence="3">Transglutaminase family protein</fullName>
    </submittedName>
</protein>
<dbReference type="RefSeq" id="WP_148774476.1">
    <property type="nucleotide sequence ID" value="NZ_VSSS01000033.1"/>
</dbReference>
<dbReference type="Proteomes" id="UP000324758">
    <property type="component" value="Unassembled WGS sequence"/>
</dbReference>
<dbReference type="PANTHER" id="PTHR33490">
    <property type="entry name" value="BLR5614 PROTEIN-RELATED"/>
    <property type="match status" value="1"/>
</dbReference>
<dbReference type="OrthoDB" id="9804023at2"/>
<feature type="region of interest" description="Disordered" evidence="1">
    <location>
        <begin position="1059"/>
        <end position="1090"/>
    </location>
</feature>
<gene>
    <name evidence="3" type="ORF">FXB40_22935</name>
</gene>
<dbReference type="Pfam" id="PF08379">
    <property type="entry name" value="Bact_transglu_N"/>
    <property type="match status" value="1"/>
</dbReference>
<proteinExistence type="predicted"/>
<evidence type="ECO:0000313" key="4">
    <source>
        <dbReference type="Proteomes" id="UP000324758"/>
    </source>
</evidence>
<dbReference type="InterPro" id="IPR013589">
    <property type="entry name" value="Bac_transglu_N"/>
</dbReference>
<dbReference type="AlphaFoldDB" id="A0A5D3KN75"/>
<dbReference type="InterPro" id="IPR018667">
    <property type="entry name" value="DUF2126"/>
</dbReference>
<dbReference type="SMART" id="SM00460">
    <property type="entry name" value="TGc"/>
    <property type="match status" value="1"/>
</dbReference>
<comment type="caution">
    <text evidence="3">The sequence shown here is derived from an EMBL/GenBank/DDBJ whole genome shotgun (WGS) entry which is preliminary data.</text>
</comment>
<evidence type="ECO:0000259" key="2">
    <source>
        <dbReference type="SMART" id="SM00460"/>
    </source>
</evidence>
<dbReference type="PANTHER" id="PTHR33490:SF1">
    <property type="entry name" value="SLL1233 PROTEIN"/>
    <property type="match status" value="1"/>
</dbReference>
<dbReference type="Gene3D" id="3.10.620.30">
    <property type="match status" value="1"/>
</dbReference>
<feature type="domain" description="Transglutaminase-like" evidence="2">
    <location>
        <begin position="172"/>
        <end position="248"/>
    </location>
</feature>
<reference evidence="3 4" key="1">
    <citation type="submission" date="2019-08" db="EMBL/GenBank/DDBJ databases">
        <title>Bradyrhizobium hipponensis sp. nov., a rhizobium isolated from a Lupinus angustifolius root nodule in Tunisia.</title>
        <authorList>
            <person name="Off K."/>
            <person name="Rejili M."/>
            <person name="Mars M."/>
            <person name="Brachmann A."/>
            <person name="Marin M."/>
        </authorList>
    </citation>
    <scope>NUCLEOTIDE SEQUENCE [LARGE SCALE GENOMIC DNA]</scope>
    <source>
        <strain evidence="3 4">CTAW71</strain>
    </source>
</reference>
<evidence type="ECO:0000313" key="3">
    <source>
        <dbReference type="EMBL" id="TYL93185.1"/>
    </source>
</evidence>
<dbReference type="EMBL" id="VSSS01000033">
    <property type="protein sequence ID" value="TYL93185.1"/>
    <property type="molecule type" value="Genomic_DNA"/>
</dbReference>
<evidence type="ECO:0000256" key="1">
    <source>
        <dbReference type="SAM" id="MobiDB-lite"/>
    </source>
</evidence>
<dbReference type="SUPFAM" id="SSF54001">
    <property type="entry name" value="Cysteine proteinases"/>
    <property type="match status" value="1"/>
</dbReference>
<keyword evidence="4" id="KW-1185">Reference proteome</keyword>
<dbReference type="Pfam" id="PF09899">
    <property type="entry name" value="DUF2126"/>
    <property type="match status" value="1"/>
</dbReference>
<dbReference type="Pfam" id="PF01841">
    <property type="entry name" value="Transglut_core"/>
    <property type="match status" value="1"/>
</dbReference>
<organism evidence="3 4">
    <name type="scientific">Bradyrhizobium rifense</name>
    <dbReference type="NCBI Taxonomy" id="515499"/>
    <lineage>
        <taxon>Bacteria</taxon>
        <taxon>Pseudomonadati</taxon>
        <taxon>Pseudomonadota</taxon>
        <taxon>Alphaproteobacteria</taxon>
        <taxon>Hyphomicrobiales</taxon>
        <taxon>Nitrobacteraceae</taxon>
        <taxon>Bradyrhizobium</taxon>
    </lineage>
</organism>
<dbReference type="InterPro" id="IPR038765">
    <property type="entry name" value="Papain-like_cys_pep_sf"/>
</dbReference>